<evidence type="ECO:0000313" key="2">
    <source>
        <dbReference type="Proteomes" id="UP000235965"/>
    </source>
</evidence>
<sequence>MSDASNRSAVVITLLQLQPPWALQAPITVTDGVTGVTMSHIERRVVTTHDPGVQSGAEYVGDKLCHLC</sequence>
<name>A0A2J7QCC5_9NEOP</name>
<dbReference type="Proteomes" id="UP000235965">
    <property type="component" value="Unassembled WGS sequence"/>
</dbReference>
<organism evidence="1 2">
    <name type="scientific">Cryptotermes secundus</name>
    <dbReference type="NCBI Taxonomy" id="105785"/>
    <lineage>
        <taxon>Eukaryota</taxon>
        <taxon>Metazoa</taxon>
        <taxon>Ecdysozoa</taxon>
        <taxon>Arthropoda</taxon>
        <taxon>Hexapoda</taxon>
        <taxon>Insecta</taxon>
        <taxon>Pterygota</taxon>
        <taxon>Neoptera</taxon>
        <taxon>Polyneoptera</taxon>
        <taxon>Dictyoptera</taxon>
        <taxon>Blattodea</taxon>
        <taxon>Blattoidea</taxon>
        <taxon>Termitoidae</taxon>
        <taxon>Kalotermitidae</taxon>
        <taxon>Cryptotermitinae</taxon>
        <taxon>Cryptotermes</taxon>
    </lineage>
</organism>
<gene>
    <name evidence="1" type="ORF">B7P43_G03712</name>
</gene>
<protein>
    <submittedName>
        <fullName evidence="1">Uncharacterized protein</fullName>
    </submittedName>
</protein>
<dbReference type="InParanoid" id="A0A2J7QCC5"/>
<reference evidence="1 2" key="1">
    <citation type="submission" date="2017-12" db="EMBL/GenBank/DDBJ databases">
        <title>Hemimetabolous genomes reveal molecular basis of termite eusociality.</title>
        <authorList>
            <person name="Harrison M.C."/>
            <person name="Jongepier E."/>
            <person name="Robertson H.M."/>
            <person name="Arning N."/>
            <person name="Bitard-Feildel T."/>
            <person name="Chao H."/>
            <person name="Childers C.P."/>
            <person name="Dinh H."/>
            <person name="Doddapaneni H."/>
            <person name="Dugan S."/>
            <person name="Gowin J."/>
            <person name="Greiner C."/>
            <person name="Han Y."/>
            <person name="Hu H."/>
            <person name="Hughes D.S.T."/>
            <person name="Huylmans A.-K."/>
            <person name="Kemena C."/>
            <person name="Kremer L.P.M."/>
            <person name="Lee S.L."/>
            <person name="Lopez-Ezquerra A."/>
            <person name="Mallet L."/>
            <person name="Monroy-Kuhn J.M."/>
            <person name="Moser A."/>
            <person name="Murali S.C."/>
            <person name="Muzny D.M."/>
            <person name="Otani S."/>
            <person name="Piulachs M.-D."/>
            <person name="Poelchau M."/>
            <person name="Qu J."/>
            <person name="Schaub F."/>
            <person name="Wada-Katsumata A."/>
            <person name="Worley K.C."/>
            <person name="Xie Q."/>
            <person name="Ylla G."/>
            <person name="Poulsen M."/>
            <person name="Gibbs R.A."/>
            <person name="Schal C."/>
            <person name="Richards S."/>
            <person name="Belles X."/>
            <person name="Korb J."/>
            <person name="Bornberg-Bauer E."/>
        </authorList>
    </citation>
    <scope>NUCLEOTIDE SEQUENCE [LARGE SCALE GENOMIC DNA]</scope>
    <source>
        <tissue evidence="1">Whole body</tissue>
    </source>
</reference>
<dbReference type="EMBL" id="NEVH01016290">
    <property type="protein sequence ID" value="PNF26225.1"/>
    <property type="molecule type" value="Genomic_DNA"/>
</dbReference>
<evidence type="ECO:0000313" key="1">
    <source>
        <dbReference type="EMBL" id="PNF26225.1"/>
    </source>
</evidence>
<accession>A0A2J7QCC5</accession>
<proteinExistence type="predicted"/>
<dbReference type="AlphaFoldDB" id="A0A2J7QCC5"/>
<comment type="caution">
    <text evidence="1">The sequence shown here is derived from an EMBL/GenBank/DDBJ whole genome shotgun (WGS) entry which is preliminary data.</text>
</comment>
<keyword evidence="2" id="KW-1185">Reference proteome</keyword>